<comment type="caution">
    <text evidence="2">The sequence shown here is derived from an EMBL/GenBank/DDBJ whole genome shotgun (WGS) entry which is preliminary data.</text>
</comment>
<dbReference type="EMBL" id="CAKMRJ010002223">
    <property type="protein sequence ID" value="CAH1427604.1"/>
    <property type="molecule type" value="Genomic_DNA"/>
</dbReference>
<dbReference type="AlphaFoldDB" id="A0AAU9MNA2"/>
<evidence type="ECO:0000256" key="1">
    <source>
        <dbReference type="SAM" id="Coils"/>
    </source>
</evidence>
<keyword evidence="1" id="KW-0175">Coiled coil</keyword>
<sequence length="126" mass="14483">MFEAKIVSKVSGMVRDSESRILEKVDHIDQNNELRINSQNSKFIGDLKDLKTVAKEKHVIFVQDVKKVREDVNLQIRELREDMQKELASVQQDFASLGQKIDIICDAVTKLLGFTILQHPMVHIQP</sequence>
<organism evidence="2 3">
    <name type="scientific">Lactuca virosa</name>
    <dbReference type="NCBI Taxonomy" id="75947"/>
    <lineage>
        <taxon>Eukaryota</taxon>
        <taxon>Viridiplantae</taxon>
        <taxon>Streptophyta</taxon>
        <taxon>Embryophyta</taxon>
        <taxon>Tracheophyta</taxon>
        <taxon>Spermatophyta</taxon>
        <taxon>Magnoliopsida</taxon>
        <taxon>eudicotyledons</taxon>
        <taxon>Gunneridae</taxon>
        <taxon>Pentapetalae</taxon>
        <taxon>asterids</taxon>
        <taxon>campanulids</taxon>
        <taxon>Asterales</taxon>
        <taxon>Asteraceae</taxon>
        <taxon>Cichorioideae</taxon>
        <taxon>Cichorieae</taxon>
        <taxon>Lactucinae</taxon>
        <taxon>Lactuca</taxon>
    </lineage>
</organism>
<gene>
    <name evidence="2" type="ORF">LVIROSA_LOCUS14597</name>
</gene>
<keyword evidence="3" id="KW-1185">Reference proteome</keyword>
<proteinExistence type="predicted"/>
<accession>A0AAU9MNA2</accession>
<reference evidence="2 3" key="1">
    <citation type="submission" date="2022-01" db="EMBL/GenBank/DDBJ databases">
        <authorList>
            <person name="Xiong W."/>
            <person name="Schranz E."/>
        </authorList>
    </citation>
    <scope>NUCLEOTIDE SEQUENCE [LARGE SCALE GENOMIC DNA]</scope>
</reference>
<evidence type="ECO:0000313" key="3">
    <source>
        <dbReference type="Proteomes" id="UP001157418"/>
    </source>
</evidence>
<dbReference type="Proteomes" id="UP001157418">
    <property type="component" value="Unassembled WGS sequence"/>
</dbReference>
<evidence type="ECO:0008006" key="4">
    <source>
        <dbReference type="Google" id="ProtNLM"/>
    </source>
</evidence>
<name>A0AAU9MNA2_9ASTR</name>
<evidence type="ECO:0000313" key="2">
    <source>
        <dbReference type="EMBL" id="CAH1427604.1"/>
    </source>
</evidence>
<feature type="coiled-coil region" evidence="1">
    <location>
        <begin position="62"/>
        <end position="100"/>
    </location>
</feature>
<protein>
    <recommendedName>
        <fullName evidence="4">DUF1664 domain-containing protein</fullName>
    </recommendedName>
</protein>